<comment type="subcellular location">
    <subcellularLocation>
        <location evidence="1">Cell membrane</location>
        <topology evidence="1">Multi-pass membrane protein</topology>
    </subcellularLocation>
</comment>
<feature type="domain" description="Major facilitator superfamily (MFS) profile" evidence="8">
    <location>
        <begin position="7"/>
        <end position="394"/>
    </location>
</feature>
<dbReference type="PRINTS" id="PR01035">
    <property type="entry name" value="TCRTETA"/>
</dbReference>
<dbReference type="Pfam" id="PF07690">
    <property type="entry name" value="MFS_1"/>
    <property type="match status" value="1"/>
</dbReference>
<feature type="transmembrane region" description="Helical" evidence="7">
    <location>
        <begin position="45"/>
        <end position="65"/>
    </location>
</feature>
<feature type="transmembrane region" description="Helical" evidence="7">
    <location>
        <begin position="102"/>
        <end position="123"/>
    </location>
</feature>
<feature type="transmembrane region" description="Helical" evidence="7">
    <location>
        <begin position="341"/>
        <end position="362"/>
    </location>
</feature>
<protein>
    <submittedName>
        <fullName evidence="9">MFS transporter</fullName>
    </submittedName>
</protein>
<comment type="caution">
    <text evidence="9">The sequence shown here is derived from an EMBL/GenBank/DDBJ whole genome shotgun (WGS) entry which is preliminary data.</text>
</comment>
<evidence type="ECO:0000256" key="3">
    <source>
        <dbReference type="ARBA" id="ARBA00022475"/>
    </source>
</evidence>
<evidence type="ECO:0000256" key="6">
    <source>
        <dbReference type="ARBA" id="ARBA00023136"/>
    </source>
</evidence>
<sequence>MEPWKRTMWILWVGVLLCSSSYTMSVPFLPLFLLDLGVDQGTVNLWAGIVYSSSFLVGAIMAPFWGSLADRYGKRKMVIRAGLSIAVIYALFSIVQNPWQLMGVRLLHGFVGGFVPASMAIVASKTPEQHMGWSLGMMQAGTMSGGILGPLFGGILADWFGLRMSFVVAACIILTAALAVIFWVDEGKNGNQASAAKVGVLQTWKEAAGNRMLMLMLLLLFIFQLSINMIQPFLTLHIADLQGKLQGAVLTSGIIFSIIGIAGIIASPFWGKIGQKYSYTYILCICLLIAGAVESTQYFVQQLWLFTAVQFIFGFFMSGVTPSINTMVINHTDAEFRGRSFGLTTSANQFGAMAGPLIGGVLGLGLNIHWIFVATGLLLVVTGAVVHVSSRQAAQKGKEWEASTH</sequence>
<dbReference type="SUPFAM" id="SSF103473">
    <property type="entry name" value="MFS general substrate transporter"/>
    <property type="match status" value="1"/>
</dbReference>
<dbReference type="GO" id="GO:0005886">
    <property type="term" value="C:plasma membrane"/>
    <property type="evidence" value="ECO:0007669"/>
    <property type="project" value="UniProtKB-SubCell"/>
</dbReference>
<dbReference type="InterPro" id="IPR020846">
    <property type="entry name" value="MFS_dom"/>
</dbReference>
<keyword evidence="10" id="KW-1185">Reference proteome</keyword>
<evidence type="ECO:0000313" key="10">
    <source>
        <dbReference type="Proteomes" id="UP000295636"/>
    </source>
</evidence>
<gene>
    <name evidence="9" type="ORF">E1757_08710</name>
</gene>
<dbReference type="PANTHER" id="PTHR43414:SF1">
    <property type="entry name" value="PEPTIDE PERMEASE"/>
    <property type="match status" value="1"/>
</dbReference>
<dbReference type="InterPro" id="IPR036259">
    <property type="entry name" value="MFS_trans_sf"/>
</dbReference>
<evidence type="ECO:0000256" key="4">
    <source>
        <dbReference type="ARBA" id="ARBA00022692"/>
    </source>
</evidence>
<evidence type="ECO:0000313" key="9">
    <source>
        <dbReference type="EMBL" id="TDF98615.1"/>
    </source>
</evidence>
<feature type="transmembrane region" description="Helical" evidence="7">
    <location>
        <begin position="250"/>
        <end position="270"/>
    </location>
</feature>
<keyword evidence="4 7" id="KW-0812">Transmembrane</keyword>
<evidence type="ECO:0000256" key="7">
    <source>
        <dbReference type="SAM" id="Phobius"/>
    </source>
</evidence>
<organism evidence="9 10">
    <name type="scientific">Paenibacillus piri</name>
    <dbReference type="NCBI Taxonomy" id="2547395"/>
    <lineage>
        <taxon>Bacteria</taxon>
        <taxon>Bacillati</taxon>
        <taxon>Bacillota</taxon>
        <taxon>Bacilli</taxon>
        <taxon>Bacillales</taxon>
        <taxon>Paenibacillaceae</taxon>
        <taxon>Paenibacillus</taxon>
    </lineage>
</organism>
<feature type="transmembrane region" description="Helical" evidence="7">
    <location>
        <begin position="299"/>
        <end position="320"/>
    </location>
</feature>
<dbReference type="RefSeq" id="WP_133226832.1">
    <property type="nucleotide sequence ID" value="NZ_SMRT01000003.1"/>
</dbReference>
<evidence type="ECO:0000256" key="5">
    <source>
        <dbReference type="ARBA" id="ARBA00022989"/>
    </source>
</evidence>
<dbReference type="InterPro" id="IPR001958">
    <property type="entry name" value="Tet-R_TetA/multi-R_MdtG-like"/>
</dbReference>
<keyword evidence="3" id="KW-1003">Cell membrane</keyword>
<feature type="transmembrane region" description="Helical" evidence="7">
    <location>
        <begin position="9"/>
        <end position="33"/>
    </location>
</feature>
<dbReference type="GO" id="GO:0022857">
    <property type="term" value="F:transmembrane transporter activity"/>
    <property type="evidence" value="ECO:0007669"/>
    <property type="project" value="InterPro"/>
</dbReference>
<dbReference type="EMBL" id="SMRT01000003">
    <property type="protein sequence ID" value="TDF98615.1"/>
    <property type="molecule type" value="Genomic_DNA"/>
</dbReference>
<evidence type="ECO:0000256" key="2">
    <source>
        <dbReference type="ARBA" id="ARBA00022448"/>
    </source>
</evidence>
<feature type="transmembrane region" description="Helical" evidence="7">
    <location>
        <begin position="77"/>
        <end position="96"/>
    </location>
</feature>
<evidence type="ECO:0000256" key="1">
    <source>
        <dbReference type="ARBA" id="ARBA00004651"/>
    </source>
</evidence>
<keyword evidence="2" id="KW-0813">Transport</keyword>
<dbReference type="Gene3D" id="1.20.1250.20">
    <property type="entry name" value="MFS general substrate transporter like domains"/>
    <property type="match status" value="1"/>
</dbReference>
<feature type="transmembrane region" description="Helical" evidence="7">
    <location>
        <begin position="368"/>
        <end position="388"/>
    </location>
</feature>
<dbReference type="OrthoDB" id="65739at2"/>
<feature type="transmembrane region" description="Helical" evidence="7">
    <location>
        <begin position="135"/>
        <end position="156"/>
    </location>
</feature>
<accession>A0A4R5KU98</accession>
<feature type="transmembrane region" description="Helical" evidence="7">
    <location>
        <begin position="162"/>
        <end position="184"/>
    </location>
</feature>
<feature type="transmembrane region" description="Helical" evidence="7">
    <location>
        <begin position="212"/>
        <end position="230"/>
    </location>
</feature>
<reference evidence="9 10" key="1">
    <citation type="submission" date="2019-03" db="EMBL/GenBank/DDBJ databases">
        <title>This is whole genome sequence of Paenibacillus sp MS74 strain.</title>
        <authorList>
            <person name="Trinh H.N."/>
        </authorList>
    </citation>
    <scope>NUCLEOTIDE SEQUENCE [LARGE SCALE GENOMIC DNA]</scope>
    <source>
        <strain evidence="9 10">MS74</strain>
    </source>
</reference>
<dbReference type="Proteomes" id="UP000295636">
    <property type="component" value="Unassembled WGS sequence"/>
</dbReference>
<name>A0A4R5KU98_9BACL</name>
<keyword evidence="6 7" id="KW-0472">Membrane</keyword>
<dbReference type="InterPro" id="IPR011701">
    <property type="entry name" value="MFS"/>
</dbReference>
<proteinExistence type="predicted"/>
<dbReference type="AlphaFoldDB" id="A0A4R5KU98"/>
<dbReference type="PROSITE" id="PS50850">
    <property type="entry name" value="MFS"/>
    <property type="match status" value="1"/>
</dbReference>
<dbReference type="PANTHER" id="PTHR43414">
    <property type="entry name" value="MULTIDRUG RESISTANCE PROTEIN MDTG"/>
    <property type="match status" value="1"/>
</dbReference>
<evidence type="ECO:0000259" key="8">
    <source>
        <dbReference type="PROSITE" id="PS50850"/>
    </source>
</evidence>
<feature type="transmembrane region" description="Helical" evidence="7">
    <location>
        <begin position="277"/>
        <end position="293"/>
    </location>
</feature>
<keyword evidence="5 7" id="KW-1133">Transmembrane helix</keyword>